<dbReference type="EMBL" id="MU853601">
    <property type="protein sequence ID" value="KAK4142121.1"/>
    <property type="molecule type" value="Genomic_DNA"/>
</dbReference>
<feature type="region of interest" description="Disordered" evidence="1">
    <location>
        <begin position="468"/>
        <end position="509"/>
    </location>
</feature>
<reference evidence="2" key="1">
    <citation type="journal article" date="2023" name="Mol. Phylogenet. Evol.">
        <title>Genome-scale phylogeny and comparative genomics of the fungal order Sordariales.</title>
        <authorList>
            <person name="Hensen N."/>
            <person name="Bonometti L."/>
            <person name="Westerberg I."/>
            <person name="Brannstrom I.O."/>
            <person name="Guillou S."/>
            <person name="Cros-Aarteil S."/>
            <person name="Calhoun S."/>
            <person name="Haridas S."/>
            <person name="Kuo A."/>
            <person name="Mondo S."/>
            <person name="Pangilinan J."/>
            <person name="Riley R."/>
            <person name="LaButti K."/>
            <person name="Andreopoulos B."/>
            <person name="Lipzen A."/>
            <person name="Chen C."/>
            <person name="Yan M."/>
            <person name="Daum C."/>
            <person name="Ng V."/>
            <person name="Clum A."/>
            <person name="Steindorff A."/>
            <person name="Ohm R.A."/>
            <person name="Martin F."/>
            <person name="Silar P."/>
            <person name="Natvig D.O."/>
            <person name="Lalanne C."/>
            <person name="Gautier V."/>
            <person name="Ament-Velasquez S.L."/>
            <person name="Kruys A."/>
            <person name="Hutchinson M.I."/>
            <person name="Powell A.J."/>
            <person name="Barry K."/>
            <person name="Miller A.N."/>
            <person name="Grigoriev I.V."/>
            <person name="Debuchy R."/>
            <person name="Gladieux P."/>
            <person name="Hiltunen Thoren M."/>
            <person name="Johannesson H."/>
        </authorList>
    </citation>
    <scope>NUCLEOTIDE SEQUENCE</scope>
    <source>
        <strain evidence="2">CBS 141.50</strain>
    </source>
</reference>
<accession>A0AAN6V0F1</accession>
<proteinExistence type="predicted"/>
<evidence type="ECO:0000256" key="1">
    <source>
        <dbReference type="SAM" id="MobiDB-lite"/>
    </source>
</evidence>
<dbReference type="GeneID" id="87817918"/>
<reference evidence="2" key="2">
    <citation type="submission" date="2023-05" db="EMBL/GenBank/DDBJ databases">
        <authorList>
            <consortium name="Lawrence Berkeley National Laboratory"/>
            <person name="Steindorff A."/>
            <person name="Hensen N."/>
            <person name="Bonometti L."/>
            <person name="Westerberg I."/>
            <person name="Brannstrom I.O."/>
            <person name="Guillou S."/>
            <person name="Cros-Aarteil S."/>
            <person name="Calhoun S."/>
            <person name="Haridas S."/>
            <person name="Kuo A."/>
            <person name="Mondo S."/>
            <person name="Pangilinan J."/>
            <person name="Riley R."/>
            <person name="Labutti K."/>
            <person name="Andreopoulos B."/>
            <person name="Lipzen A."/>
            <person name="Chen C."/>
            <person name="Yanf M."/>
            <person name="Daum C."/>
            <person name="Ng V."/>
            <person name="Clum A."/>
            <person name="Ohm R."/>
            <person name="Martin F."/>
            <person name="Silar P."/>
            <person name="Natvig D."/>
            <person name="Lalanne C."/>
            <person name="Gautier V."/>
            <person name="Ament-Velasquez S.L."/>
            <person name="Kruys A."/>
            <person name="Hutchinson M.I."/>
            <person name="Powell A.J."/>
            <person name="Barry K."/>
            <person name="Miller A.N."/>
            <person name="Grigoriev I.V."/>
            <person name="Debuchy R."/>
            <person name="Gladieux P."/>
            <person name="Thoren M.H."/>
            <person name="Johannesson H."/>
        </authorList>
    </citation>
    <scope>NUCLEOTIDE SEQUENCE</scope>
    <source>
        <strain evidence="2">CBS 141.50</strain>
    </source>
</reference>
<keyword evidence="3" id="KW-1185">Reference proteome</keyword>
<dbReference type="RefSeq" id="XP_062635492.1">
    <property type="nucleotide sequence ID" value="XM_062781305.1"/>
</dbReference>
<dbReference type="AlphaFoldDB" id="A0AAN6V0F1"/>
<protein>
    <submittedName>
        <fullName evidence="2">Uncharacterized protein</fullName>
    </submittedName>
</protein>
<comment type="caution">
    <text evidence="2">The sequence shown here is derived from an EMBL/GenBank/DDBJ whole genome shotgun (WGS) entry which is preliminary data.</text>
</comment>
<evidence type="ECO:0000313" key="2">
    <source>
        <dbReference type="EMBL" id="KAK4142121.1"/>
    </source>
</evidence>
<sequence>MALRADILVLVADYLPPADLCALMATSRHHYKVLATFEPYIATKHLNRLVCAAHATDMAHYLPADWPILSSHLTLTHHPRAILFQDPATFAYTHELEQRAAFINQLFGPATNTTSTLSPAFIGLYQRPELHNLTPAQQTLLTTRLKQTCALIDRIADSGAILRHAFWSLCQDRADDKDEGLPFPTFTTHGDLPRVIHHAQAALLSALTPLDLALIQLVTGHCYMIYWVQLQQLQQQQLQQQQAHSAVPTADVNPADAENFSPFPHWQHQQQRSLFPTSTELDWFDFPTMVPYHPHMWSFIDVLLQHGTAAMRLIAKPQRNTTTPCPLFTALLTAAHTTHSAYRATTLAHSFTSRSFTTPRYTQPPLSSVLQTTFHTALNRTLTTTQQHTLALAQYPHLSPDSPARYRPQPKWMWLIQEWLQDGDGSNSNLAQRSVLPNEYEGWVEDGARGGSGWLFEWAEKQDVNMVLEGEMDSSDEEDGGDEMEVDDTDSDSDSDSDVGEGMEFVGFS</sequence>
<dbReference type="Proteomes" id="UP001302676">
    <property type="component" value="Unassembled WGS sequence"/>
</dbReference>
<feature type="compositionally biased region" description="Acidic residues" evidence="1">
    <location>
        <begin position="470"/>
        <end position="501"/>
    </location>
</feature>
<gene>
    <name evidence="2" type="ORF">C8A04DRAFT_30235</name>
</gene>
<dbReference type="CDD" id="cd09917">
    <property type="entry name" value="F-box_SF"/>
    <property type="match status" value="1"/>
</dbReference>
<name>A0AAN6V0F1_9PEZI</name>
<evidence type="ECO:0000313" key="3">
    <source>
        <dbReference type="Proteomes" id="UP001302676"/>
    </source>
</evidence>
<organism evidence="2 3">
    <name type="scientific">Dichotomopilus funicola</name>
    <dbReference type="NCBI Taxonomy" id="1934379"/>
    <lineage>
        <taxon>Eukaryota</taxon>
        <taxon>Fungi</taxon>
        <taxon>Dikarya</taxon>
        <taxon>Ascomycota</taxon>
        <taxon>Pezizomycotina</taxon>
        <taxon>Sordariomycetes</taxon>
        <taxon>Sordariomycetidae</taxon>
        <taxon>Sordariales</taxon>
        <taxon>Chaetomiaceae</taxon>
        <taxon>Dichotomopilus</taxon>
    </lineage>
</organism>